<evidence type="ECO:0000259" key="2">
    <source>
        <dbReference type="Pfam" id="PF08338"/>
    </source>
</evidence>
<dbReference type="SUPFAM" id="SSF51735">
    <property type="entry name" value="NAD(P)-binding Rossmann-fold domains"/>
    <property type="match status" value="1"/>
</dbReference>
<evidence type="ECO:0000313" key="3">
    <source>
        <dbReference type="EMBL" id="PNR51064.1"/>
    </source>
</evidence>
<feature type="domain" description="NAD-dependent epimerase/dehydratase" evidence="1">
    <location>
        <begin position="103"/>
        <end position="320"/>
    </location>
</feature>
<gene>
    <name evidence="3" type="ORF">PHYPA_010250</name>
</gene>
<reference evidence="4" key="3">
    <citation type="submission" date="2020-12" db="UniProtKB">
        <authorList>
            <consortium name="EnsemblPlants"/>
        </authorList>
    </citation>
    <scope>IDENTIFICATION</scope>
</reference>
<proteinExistence type="predicted"/>
<dbReference type="CDD" id="cd05242">
    <property type="entry name" value="SDR_a8"/>
    <property type="match status" value="1"/>
</dbReference>
<dbReference type="Gramene" id="Pp3c7_11100V3.2">
    <property type="protein sequence ID" value="Pp3c7_11100V3.2"/>
    <property type="gene ID" value="Pp3c7_11100"/>
</dbReference>
<dbReference type="AlphaFoldDB" id="A0A2K1KBB4"/>
<dbReference type="OMA" id="YLPWIHI"/>
<evidence type="ECO:0000259" key="1">
    <source>
        <dbReference type="Pfam" id="PF01370"/>
    </source>
</evidence>
<dbReference type="Pfam" id="PF01370">
    <property type="entry name" value="Epimerase"/>
    <property type="match status" value="1"/>
</dbReference>
<dbReference type="Gene3D" id="3.40.50.720">
    <property type="entry name" value="NAD(P)-binding Rossmann-like Domain"/>
    <property type="match status" value="1"/>
</dbReference>
<dbReference type="EnsemblPlants" id="Pp3c7_11090V3.1">
    <property type="protein sequence ID" value="Pp3c7_11090V3.1"/>
    <property type="gene ID" value="Pp3c7_11090"/>
</dbReference>
<evidence type="ECO:0008006" key="6">
    <source>
        <dbReference type="Google" id="ProtNLM"/>
    </source>
</evidence>
<dbReference type="InterPro" id="IPR036291">
    <property type="entry name" value="NAD(P)-bd_dom_sf"/>
</dbReference>
<dbReference type="PaxDb" id="3218-PP1S87_131V6.2"/>
<dbReference type="Gramene" id="Pp3c7_11100V3.4">
    <property type="protein sequence ID" value="Pp3c7_11100V3.4"/>
    <property type="gene ID" value="Pp3c7_11100"/>
</dbReference>
<name>A0A2K1KBB4_PHYPA</name>
<dbReference type="Proteomes" id="UP000006727">
    <property type="component" value="Chromosome 7"/>
</dbReference>
<protein>
    <recommendedName>
        <fullName evidence="6">DUF1731 domain-containing protein</fullName>
    </recommendedName>
</protein>
<dbReference type="EnsemblPlants" id="Pp3c7_11100V3.5">
    <property type="protein sequence ID" value="Pp3c7_11100V3.5"/>
    <property type="gene ID" value="Pp3c7_11100"/>
</dbReference>
<dbReference type="Gramene" id="Pp3c7_11090V3.1">
    <property type="protein sequence ID" value="Pp3c7_11090V3.1"/>
    <property type="gene ID" value="Pp3c7_11090"/>
</dbReference>
<dbReference type="Gramene" id="Pp3c7_11100V3.7">
    <property type="protein sequence ID" value="Pp3c7_11100V3.7"/>
    <property type="gene ID" value="Pp3c7_11100"/>
</dbReference>
<evidence type="ECO:0000313" key="5">
    <source>
        <dbReference type="Proteomes" id="UP000006727"/>
    </source>
</evidence>
<reference evidence="3 5" key="2">
    <citation type="journal article" date="2018" name="Plant J.">
        <title>The Physcomitrella patens chromosome-scale assembly reveals moss genome structure and evolution.</title>
        <authorList>
            <person name="Lang D."/>
            <person name="Ullrich K.K."/>
            <person name="Murat F."/>
            <person name="Fuchs J."/>
            <person name="Jenkins J."/>
            <person name="Haas F.B."/>
            <person name="Piednoel M."/>
            <person name="Gundlach H."/>
            <person name="Van Bel M."/>
            <person name="Meyberg R."/>
            <person name="Vives C."/>
            <person name="Morata J."/>
            <person name="Symeonidi A."/>
            <person name="Hiss M."/>
            <person name="Muchero W."/>
            <person name="Kamisugi Y."/>
            <person name="Saleh O."/>
            <person name="Blanc G."/>
            <person name="Decker E.L."/>
            <person name="van Gessel N."/>
            <person name="Grimwood J."/>
            <person name="Hayes R.D."/>
            <person name="Graham S.W."/>
            <person name="Gunter L.E."/>
            <person name="McDaniel S.F."/>
            <person name="Hoernstein S.N.W."/>
            <person name="Larsson A."/>
            <person name="Li F.W."/>
            <person name="Perroud P.F."/>
            <person name="Phillips J."/>
            <person name="Ranjan P."/>
            <person name="Rokshar D.S."/>
            <person name="Rothfels C.J."/>
            <person name="Schneider L."/>
            <person name="Shu S."/>
            <person name="Stevenson D.W."/>
            <person name="Thummler F."/>
            <person name="Tillich M."/>
            <person name="Villarreal Aguilar J.C."/>
            <person name="Widiez T."/>
            <person name="Wong G.K."/>
            <person name="Wymore A."/>
            <person name="Zhang Y."/>
            <person name="Zimmer A.D."/>
            <person name="Quatrano R.S."/>
            <person name="Mayer K.F.X."/>
            <person name="Goodstein D."/>
            <person name="Casacuberta J.M."/>
            <person name="Vandepoele K."/>
            <person name="Reski R."/>
            <person name="Cuming A.C."/>
            <person name="Tuskan G.A."/>
            <person name="Maumus F."/>
            <person name="Salse J."/>
            <person name="Schmutz J."/>
            <person name="Rensing S.A."/>
        </authorList>
    </citation>
    <scope>NUCLEOTIDE SEQUENCE [LARGE SCALE GENOMIC DNA]</scope>
    <source>
        <strain evidence="4 5">cv. Gransden 2004</strain>
    </source>
</reference>
<reference evidence="3 5" key="1">
    <citation type="journal article" date="2008" name="Science">
        <title>The Physcomitrella genome reveals evolutionary insights into the conquest of land by plants.</title>
        <authorList>
            <person name="Rensing S."/>
            <person name="Lang D."/>
            <person name="Zimmer A."/>
            <person name="Terry A."/>
            <person name="Salamov A."/>
            <person name="Shapiro H."/>
            <person name="Nishiyama T."/>
            <person name="Perroud P.-F."/>
            <person name="Lindquist E."/>
            <person name="Kamisugi Y."/>
            <person name="Tanahashi T."/>
            <person name="Sakakibara K."/>
            <person name="Fujita T."/>
            <person name="Oishi K."/>
            <person name="Shin-I T."/>
            <person name="Kuroki Y."/>
            <person name="Toyoda A."/>
            <person name="Suzuki Y."/>
            <person name="Hashimoto A."/>
            <person name="Yamaguchi K."/>
            <person name="Sugano A."/>
            <person name="Kohara Y."/>
            <person name="Fujiyama A."/>
            <person name="Anterola A."/>
            <person name="Aoki S."/>
            <person name="Ashton N."/>
            <person name="Barbazuk W.B."/>
            <person name="Barker E."/>
            <person name="Bennetzen J."/>
            <person name="Bezanilla M."/>
            <person name="Blankenship R."/>
            <person name="Cho S.H."/>
            <person name="Dutcher S."/>
            <person name="Estelle M."/>
            <person name="Fawcett J.A."/>
            <person name="Gundlach H."/>
            <person name="Hanada K."/>
            <person name="Heyl A."/>
            <person name="Hicks K.A."/>
            <person name="Hugh J."/>
            <person name="Lohr M."/>
            <person name="Mayer K."/>
            <person name="Melkozernov A."/>
            <person name="Murata T."/>
            <person name="Nelson D."/>
            <person name="Pils B."/>
            <person name="Prigge M."/>
            <person name="Reiss B."/>
            <person name="Renner T."/>
            <person name="Rombauts S."/>
            <person name="Rushton P."/>
            <person name="Sanderfoot A."/>
            <person name="Schween G."/>
            <person name="Shiu S.-H."/>
            <person name="Stueber K."/>
            <person name="Theodoulou F.L."/>
            <person name="Tu H."/>
            <person name="Van de Peer Y."/>
            <person name="Verrier P.J."/>
            <person name="Waters E."/>
            <person name="Wood A."/>
            <person name="Yang L."/>
            <person name="Cove D."/>
            <person name="Cuming A."/>
            <person name="Hasebe M."/>
            <person name="Lucas S."/>
            <person name="Mishler D.B."/>
            <person name="Reski R."/>
            <person name="Grigoriev I."/>
            <person name="Quatrano R.S."/>
            <person name="Boore J.L."/>
        </authorList>
    </citation>
    <scope>NUCLEOTIDE SEQUENCE [LARGE SCALE GENOMIC DNA]</scope>
    <source>
        <strain evidence="4 5">cv. Gransden 2004</strain>
    </source>
</reference>
<dbReference type="EnsemblPlants" id="Pp3c7_11100V3.4">
    <property type="protein sequence ID" value="Pp3c7_11100V3.4"/>
    <property type="gene ID" value="Pp3c7_11100"/>
</dbReference>
<dbReference type="InterPro" id="IPR001509">
    <property type="entry name" value="Epimerase_deHydtase"/>
</dbReference>
<dbReference type="EMBL" id="ABEU02000007">
    <property type="protein sequence ID" value="PNR51064.1"/>
    <property type="molecule type" value="Genomic_DNA"/>
</dbReference>
<dbReference type="EnsemblPlants" id="Pp3c7_11100V3.2">
    <property type="protein sequence ID" value="Pp3c7_11100V3.2"/>
    <property type="gene ID" value="Pp3c7_11100"/>
</dbReference>
<dbReference type="PANTHER" id="PTHR11092">
    <property type="entry name" value="SUGAR NUCLEOTIDE EPIMERASE RELATED"/>
    <property type="match status" value="1"/>
</dbReference>
<dbReference type="PANTHER" id="PTHR11092:SF0">
    <property type="entry name" value="EPIMERASE FAMILY PROTEIN SDR39U1"/>
    <property type="match status" value="1"/>
</dbReference>
<dbReference type="Gramene" id="Pp3c7_11100V3.5">
    <property type="protein sequence ID" value="Pp3c7_11100V3.5"/>
    <property type="gene ID" value="Pp3c7_11100"/>
</dbReference>
<evidence type="ECO:0000313" key="4">
    <source>
        <dbReference type="EnsemblPlants" id="Pp3c7_11090V3.1"/>
    </source>
</evidence>
<organism evidence="3">
    <name type="scientific">Physcomitrium patens</name>
    <name type="common">Spreading-leaved earth moss</name>
    <name type="synonym">Physcomitrella patens</name>
    <dbReference type="NCBI Taxonomy" id="3218"/>
    <lineage>
        <taxon>Eukaryota</taxon>
        <taxon>Viridiplantae</taxon>
        <taxon>Streptophyta</taxon>
        <taxon>Embryophyta</taxon>
        <taxon>Bryophyta</taxon>
        <taxon>Bryophytina</taxon>
        <taxon>Bryopsida</taxon>
        <taxon>Funariidae</taxon>
        <taxon>Funariales</taxon>
        <taxon>Funariaceae</taxon>
        <taxon>Physcomitrium</taxon>
    </lineage>
</organism>
<accession>A0A2K1KBB4</accession>
<sequence length="403" mass="43237">MALVREAVLSKGMPSGLTRHNSRVCSQERSSSSTSLSNVFIRTGPASTNASTHYGGGSAATVKLFSMANQKCKSASQQTRKCGKLVCNAKASPNGSEGPKMVVAITGATGFVGSRLVERLVKDGHEVRILTRSETRAREIFPETRYPGVKVAEESRWDELIQGSTGVVNLAGSPISTRWTPEVKAEIKDCRVAATSKVVQAINSAPKEARPAVLVSSTAVGFYGTSETSAFDETSPSGDDYLAEVCRVWEEKAKGLENGTRLVLIRIGVVLDKDGGALAKMVPIFSIFAGGPLGSGKQWFSWVHRDDLVSMIIESLRNPAYEGVINGTAPNPVRMAEMCDRLGAILGRPSWLPVPEFALKAILGEGATLVLEGQRVLPKRAQELGFSFKYRYISDALKAILTS</sequence>
<keyword evidence="5" id="KW-1185">Reference proteome</keyword>
<feature type="domain" description="DUF1731" evidence="2">
    <location>
        <begin position="354"/>
        <end position="400"/>
    </location>
</feature>
<dbReference type="InterPro" id="IPR013549">
    <property type="entry name" value="DUF1731"/>
</dbReference>
<dbReference type="EnsemblPlants" id="Pp3c7_11100V3.1">
    <property type="protein sequence ID" value="Pp3c7_11100V3.1"/>
    <property type="gene ID" value="Pp3c7_11100"/>
</dbReference>
<dbReference type="InterPro" id="IPR010099">
    <property type="entry name" value="SDR39U1"/>
</dbReference>
<dbReference type="STRING" id="3218.A0A2K1KBB4"/>
<dbReference type="Gramene" id="Pp3c7_11100V3.1">
    <property type="protein sequence ID" value="Pp3c7_11100V3.1"/>
    <property type="gene ID" value="Pp3c7_11100"/>
</dbReference>
<dbReference type="NCBIfam" id="TIGR01777">
    <property type="entry name" value="yfcH"/>
    <property type="match status" value="1"/>
</dbReference>
<dbReference type="EnsemblPlants" id="Pp3c7_11100V3.7">
    <property type="protein sequence ID" value="Pp3c7_11100V3.7"/>
    <property type="gene ID" value="Pp3c7_11100"/>
</dbReference>
<dbReference type="Pfam" id="PF08338">
    <property type="entry name" value="DUF1731"/>
    <property type="match status" value="1"/>
</dbReference>